<dbReference type="OrthoDB" id="3862662at2759"/>
<feature type="region of interest" description="Disordered" evidence="1">
    <location>
        <begin position="338"/>
        <end position="377"/>
    </location>
</feature>
<feature type="compositionally biased region" description="Low complexity" evidence="1">
    <location>
        <begin position="338"/>
        <end position="353"/>
    </location>
</feature>
<sequence length="881" mass="97866">MPNNPSSSSSSQQCAMNLTTNMNSTLHGGSYNSTCHGISSSTLSSQWSLPMKTEISNSIPPTNTEVSSFQSMTQTIPHQGGISLSQHQDNPFVVTSGNTNQHHQHLMEQKSSHSNLMHQQQNNYPSSSLSANIQNNTNPTMASSNNNSSSSLLDMMLQRQRMMLSNTSQTNYHNHMHKCKMLSATNLADKNPGLYNNNNMNDSNEITSSWNNVNYMNSSSGMHHQMINVNPNNANNNTSSQKSKSNTNNKPLQFHVHHLSNVATSNSPSSINDNNAMTNTMHNNLGTVTNLVHSTSYSSGSSSSSSLLSLMTSDSAHGGVDIANQQAASLPTNVIMTSHVPSSSNQSSPHQQQYMYSSPQPNNLSITPSNPQTTHSSQQIFYSGILPPIHQNLSEDSDSSDECDVNSNPEDECEFHPIACVQCRQLHKKCDKRLPSCSKCVSRGVECTYRTPKRNTTQPQQKKKKKKKNRSKASSLSPYMPIIPNRAKSKIVDIYFTCLAGDFPLISREELEYYLDDQNCPPGTPNKREVEVLFAVIRALVEQRCGTIEEATTAMLEARHALSTVFCHHSNFYVATAFCYMSFVESLNHDLKTAKFFLQCCEFYLECLASENVMDTRAQLLKKAHAYAKISSCNNRIPNDYSGNVMDMIKQIPQMYTLSTGQTLPPEFHHLVSQEITENNYQDMLDVIDTLTKLMYAQTSNILSKTAESKPLSKIEIVYLFISNGLKIAILTKAGQRKDIIEDCALRITYTTYTDLYPFCSIDMISYVALAARVHFHIVRAIEAGQRSAYNTGITSLDGSTFGPIDYYDILAHDLRAINLLKRHLKNPSAYYDGLVNEITQTLLKKGISVDNLQSSVQFSALVDTLQSDLEAVAFSTDPVM</sequence>
<dbReference type="VEuPathDB" id="AmoebaDB:NfTy_093960"/>
<dbReference type="Pfam" id="PF00172">
    <property type="entry name" value="Zn_clus"/>
    <property type="match status" value="1"/>
</dbReference>
<dbReference type="AlphaFoldDB" id="A0A6A5BGH9"/>
<dbReference type="SMART" id="SM00066">
    <property type="entry name" value="GAL4"/>
    <property type="match status" value="1"/>
</dbReference>
<feature type="compositionally biased region" description="Polar residues" evidence="1">
    <location>
        <begin position="79"/>
        <end position="101"/>
    </location>
</feature>
<protein>
    <recommendedName>
        <fullName evidence="2">Zn(2)-C6 fungal-type domain-containing protein</fullName>
    </recommendedName>
</protein>
<feature type="compositionally biased region" description="Polar residues" evidence="1">
    <location>
        <begin position="354"/>
        <end position="377"/>
    </location>
</feature>
<dbReference type="SUPFAM" id="SSF57701">
    <property type="entry name" value="Zn2/Cys6 DNA-binding domain"/>
    <property type="match status" value="1"/>
</dbReference>
<evidence type="ECO:0000313" key="3">
    <source>
        <dbReference type="EMBL" id="KAF0973144.1"/>
    </source>
</evidence>
<dbReference type="GO" id="GO:0008270">
    <property type="term" value="F:zinc ion binding"/>
    <property type="evidence" value="ECO:0007669"/>
    <property type="project" value="InterPro"/>
</dbReference>
<dbReference type="VEuPathDB" id="AmoebaDB:NF0034170"/>
<dbReference type="EMBL" id="VFQX01000061">
    <property type="protein sequence ID" value="KAF0973144.1"/>
    <property type="molecule type" value="Genomic_DNA"/>
</dbReference>
<dbReference type="CDD" id="cd00067">
    <property type="entry name" value="GAL4"/>
    <property type="match status" value="1"/>
</dbReference>
<feature type="compositionally biased region" description="Low complexity" evidence="1">
    <location>
        <begin position="228"/>
        <end position="250"/>
    </location>
</feature>
<feature type="domain" description="Zn(2)-C6 fungal-type" evidence="2">
    <location>
        <begin position="419"/>
        <end position="449"/>
    </location>
</feature>
<dbReference type="Gene3D" id="4.10.240.10">
    <property type="entry name" value="Zn(2)-C6 fungal-type DNA-binding domain"/>
    <property type="match status" value="1"/>
</dbReference>
<dbReference type="RefSeq" id="XP_044557857.1">
    <property type="nucleotide sequence ID" value="XM_044712195.1"/>
</dbReference>
<evidence type="ECO:0000313" key="4">
    <source>
        <dbReference type="Proteomes" id="UP000444721"/>
    </source>
</evidence>
<feature type="region of interest" description="Disordered" evidence="1">
    <location>
        <begin position="227"/>
        <end position="250"/>
    </location>
</feature>
<gene>
    <name evidence="3" type="ORF">FDP41_008351</name>
</gene>
<feature type="region of interest" description="Disordered" evidence="1">
    <location>
        <begin position="452"/>
        <end position="477"/>
    </location>
</feature>
<proteinExistence type="predicted"/>
<dbReference type="GO" id="GO:0000981">
    <property type="term" value="F:DNA-binding transcription factor activity, RNA polymerase II-specific"/>
    <property type="evidence" value="ECO:0007669"/>
    <property type="project" value="InterPro"/>
</dbReference>
<comment type="caution">
    <text evidence="3">The sequence shown here is derived from an EMBL/GenBank/DDBJ whole genome shotgun (WGS) entry which is preliminary data.</text>
</comment>
<accession>A0A6A5BGH9</accession>
<feature type="compositionally biased region" description="Basic residues" evidence="1">
    <location>
        <begin position="461"/>
        <end position="471"/>
    </location>
</feature>
<dbReference type="PROSITE" id="PS00463">
    <property type="entry name" value="ZN2_CY6_FUNGAL_1"/>
    <property type="match status" value="1"/>
</dbReference>
<dbReference type="Proteomes" id="UP000444721">
    <property type="component" value="Unassembled WGS sequence"/>
</dbReference>
<dbReference type="VEuPathDB" id="AmoebaDB:FDP41_008351"/>
<keyword evidence="4" id="KW-1185">Reference proteome</keyword>
<organism evidence="3 4">
    <name type="scientific">Naegleria fowleri</name>
    <name type="common">Brain eating amoeba</name>
    <dbReference type="NCBI Taxonomy" id="5763"/>
    <lineage>
        <taxon>Eukaryota</taxon>
        <taxon>Discoba</taxon>
        <taxon>Heterolobosea</taxon>
        <taxon>Tetramitia</taxon>
        <taxon>Eutetramitia</taxon>
        <taxon>Vahlkampfiidae</taxon>
        <taxon>Naegleria</taxon>
    </lineage>
</organism>
<feature type="region of interest" description="Disordered" evidence="1">
    <location>
        <begin position="79"/>
        <end position="149"/>
    </location>
</feature>
<reference evidence="3 4" key="1">
    <citation type="journal article" date="2019" name="Sci. Rep.">
        <title>Nanopore sequencing improves the draft genome of the human pathogenic amoeba Naegleria fowleri.</title>
        <authorList>
            <person name="Liechti N."/>
            <person name="Schurch N."/>
            <person name="Bruggmann R."/>
            <person name="Wittwer M."/>
        </authorList>
    </citation>
    <scope>NUCLEOTIDE SEQUENCE [LARGE SCALE GENOMIC DNA]</scope>
    <source>
        <strain evidence="3 4">ATCC 30894</strain>
    </source>
</reference>
<dbReference type="GeneID" id="68115569"/>
<name>A0A6A5BGH9_NAEFO</name>
<dbReference type="InterPro" id="IPR036864">
    <property type="entry name" value="Zn2-C6_fun-type_DNA-bd_sf"/>
</dbReference>
<dbReference type="PROSITE" id="PS50048">
    <property type="entry name" value="ZN2_CY6_FUNGAL_2"/>
    <property type="match status" value="1"/>
</dbReference>
<feature type="compositionally biased region" description="Low complexity" evidence="1">
    <location>
        <begin position="135"/>
        <end position="149"/>
    </location>
</feature>
<dbReference type="InterPro" id="IPR001138">
    <property type="entry name" value="Zn2Cys6_DnaBD"/>
</dbReference>
<feature type="compositionally biased region" description="Polar residues" evidence="1">
    <location>
        <begin position="112"/>
        <end position="134"/>
    </location>
</feature>
<evidence type="ECO:0000256" key="1">
    <source>
        <dbReference type="SAM" id="MobiDB-lite"/>
    </source>
</evidence>
<evidence type="ECO:0000259" key="2">
    <source>
        <dbReference type="PROSITE" id="PS50048"/>
    </source>
</evidence>